<dbReference type="Proteomes" id="UP000299102">
    <property type="component" value="Unassembled WGS sequence"/>
</dbReference>
<organism evidence="1 2">
    <name type="scientific">Eumeta variegata</name>
    <name type="common">Bagworm moth</name>
    <name type="synonym">Eumeta japonica</name>
    <dbReference type="NCBI Taxonomy" id="151549"/>
    <lineage>
        <taxon>Eukaryota</taxon>
        <taxon>Metazoa</taxon>
        <taxon>Ecdysozoa</taxon>
        <taxon>Arthropoda</taxon>
        <taxon>Hexapoda</taxon>
        <taxon>Insecta</taxon>
        <taxon>Pterygota</taxon>
        <taxon>Neoptera</taxon>
        <taxon>Endopterygota</taxon>
        <taxon>Lepidoptera</taxon>
        <taxon>Glossata</taxon>
        <taxon>Ditrysia</taxon>
        <taxon>Tineoidea</taxon>
        <taxon>Psychidae</taxon>
        <taxon>Oiketicinae</taxon>
        <taxon>Eumeta</taxon>
    </lineage>
</organism>
<dbReference type="OrthoDB" id="412981at2759"/>
<evidence type="ECO:0000313" key="1">
    <source>
        <dbReference type="EMBL" id="GBP91050.1"/>
    </source>
</evidence>
<dbReference type="AlphaFoldDB" id="A0A4C1ZST6"/>
<keyword evidence="2" id="KW-1185">Reference proteome</keyword>
<accession>A0A4C1ZST6</accession>
<reference evidence="1 2" key="1">
    <citation type="journal article" date="2019" name="Commun. Biol.">
        <title>The bagworm genome reveals a unique fibroin gene that provides high tensile strength.</title>
        <authorList>
            <person name="Kono N."/>
            <person name="Nakamura H."/>
            <person name="Ohtoshi R."/>
            <person name="Tomita M."/>
            <person name="Numata K."/>
            <person name="Arakawa K."/>
        </authorList>
    </citation>
    <scope>NUCLEOTIDE SEQUENCE [LARGE SCALE GENOMIC DNA]</scope>
</reference>
<evidence type="ECO:0008006" key="3">
    <source>
        <dbReference type="Google" id="ProtNLM"/>
    </source>
</evidence>
<comment type="caution">
    <text evidence="1">The sequence shown here is derived from an EMBL/GenBank/DDBJ whole genome shotgun (WGS) entry which is preliminary data.</text>
</comment>
<gene>
    <name evidence="1" type="ORF">EVAR_56133_1</name>
</gene>
<dbReference type="EMBL" id="BGZK01002137">
    <property type="protein sequence ID" value="GBP91050.1"/>
    <property type="molecule type" value="Genomic_DNA"/>
</dbReference>
<proteinExistence type="predicted"/>
<sequence>MEALTKKLHLNFVTLLTPTHYHNSDTYRPDILDITLMKGVALKLNCIETLQCLNSDHRPLLVRCPYQPHQLKNCSRVVPVKSDCKELPRDVSELIRSKMLHCVERANL</sequence>
<evidence type="ECO:0000313" key="2">
    <source>
        <dbReference type="Proteomes" id="UP000299102"/>
    </source>
</evidence>
<name>A0A4C1ZST6_EUMVA</name>
<protein>
    <recommendedName>
        <fullName evidence="3">RNA-directed DNA polymerase from mobile element jockey</fullName>
    </recommendedName>
</protein>